<dbReference type="PANTHER" id="PTHR30435">
    <property type="entry name" value="FLAGELLAR PROTEIN"/>
    <property type="match status" value="1"/>
</dbReference>
<dbReference type="InterPro" id="IPR001444">
    <property type="entry name" value="Flag_bb_rod_N"/>
</dbReference>
<keyword evidence="11" id="KW-0969">Cilium</keyword>
<comment type="subcellular location">
    <subcellularLocation>
        <location evidence="1 6">Bacterial flagellum basal body</location>
    </subcellularLocation>
</comment>
<proteinExistence type="inferred from homology"/>
<evidence type="ECO:0000256" key="4">
    <source>
        <dbReference type="ARBA" id="ARBA00023143"/>
    </source>
</evidence>
<dbReference type="GO" id="GO:0044781">
    <property type="term" value="P:bacterial-type flagellum organization"/>
    <property type="evidence" value="ECO:0007669"/>
    <property type="project" value="InterPro"/>
</dbReference>
<evidence type="ECO:0000259" key="8">
    <source>
        <dbReference type="Pfam" id="PF06429"/>
    </source>
</evidence>
<evidence type="ECO:0000256" key="1">
    <source>
        <dbReference type="ARBA" id="ARBA00004117"/>
    </source>
</evidence>
<dbReference type="NCBIfam" id="TIGR02489">
    <property type="entry name" value="flgE_epsilon"/>
    <property type="match status" value="1"/>
</dbReference>
<evidence type="ECO:0000256" key="3">
    <source>
        <dbReference type="ARBA" id="ARBA00019015"/>
    </source>
</evidence>
<accession>A0A5Y9FBV2</accession>
<evidence type="ECO:0000259" key="10">
    <source>
        <dbReference type="Pfam" id="PF22692"/>
    </source>
</evidence>
<dbReference type="InterPro" id="IPR020013">
    <property type="entry name" value="Flagellar_FlgE/F/G"/>
</dbReference>
<keyword evidence="11" id="KW-0282">Flagellum</keyword>
<dbReference type="Pfam" id="PF00460">
    <property type="entry name" value="Flg_bb_rod"/>
    <property type="match status" value="1"/>
</dbReference>
<dbReference type="InterPro" id="IPR012835">
    <property type="entry name" value="FlgE_epsilon"/>
</dbReference>
<dbReference type="NCBIfam" id="TIGR03506">
    <property type="entry name" value="FlgEFG_subfam"/>
    <property type="match status" value="2"/>
</dbReference>
<keyword evidence="4 6" id="KW-0975">Bacterial flagellum</keyword>
<dbReference type="GO" id="GO:0071978">
    <property type="term" value="P:bacterial-type flagellum-dependent swarming motility"/>
    <property type="evidence" value="ECO:0007669"/>
    <property type="project" value="TreeGrafter"/>
</dbReference>
<dbReference type="InterPro" id="IPR037058">
    <property type="entry name" value="Falgellar_hook_FlgE_sf"/>
</dbReference>
<dbReference type="GO" id="GO:0009425">
    <property type="term" value="C:bacterial-type flagellum basal body"/>
    <property type="evidence" value="ECO:0007669"/>
    <property type="project" value="UniProtKB-SubCell"/>
</dbReference>
<dbReference type="Pfam" id="PF06429">
    <property type="entry name" value="Flg_bbr_C"/>
    <property type="match status" value="1"/>
</dbReference>
<dbReference type="EMBL" id="AACATN010000005">
    <property type="protein sequence ID" value="EAJ7925264.1"/>
    <property type="molecule type" value="Genomic_DNA"/>
</dbReference>
<protein>
    <recommendedName>
        <fullName evidence="3 5">Flagellar hook protein FlgE</fullName>
    </recommendedName>
</protein>
<dbReference type="SUPFAM" id="SSF117143">
    <property type="entry name" value="Flagellar hook protein flgE"/>
    <property type="match status" value="2"/>
</dbReference>
<dbReference type="Gene3D" id="2.60.98.20">
    <property type="entry name" value="Flagellar hook protein FlgE"/>
    <property type="match status" value="1"/>
</dbReference>
<dbReference type="Pfam" id="PF07559">
    <property type="entry name" value="FlgE_D2"/>
    <property type="match status" value="1"/>
</dbReference>
<feature type="domain" description="Flagellar hook protein FlgE/F/G-like D1" evidence="10">
    <location>
        <begin position="95"/>
        <end position="163"/>
    </location>
</feature>
<dbReference type="InterPro" id="IPR053967">
    <property type="entry name" value="LlgE_F_G-like_D1"/>
</dbReference>
<dbReference type="PANTHER" id="PTHR30435:SF19">
    <property type="entry name" value="FLAGELLAR BASAL-BODY ROD PROTEIN FLGG"/>
    <property type="match status" value="1"/>
</dbReference>
<dbReference type="InterPro" id="IPR011491">
    <property type="entry name" value="FlgE_D2"/>
</dbReference>
<organism evidence="11">
    <name type="scientific">Campylobacter jejuni</name>
    <dbReference type="NCBI Taxonomy" id="197"/>
    <lineage>
        <taxon>Bacteria</taxon>
        <taxon>Pseudomonadati</taxon>
        <taxon>Campylobacterota</taxon>
        <taxon>Epsilonproteobacteria</taxon>
        <taxon>Campylobacterales</taxon>
        <taxon>Campylobacteraceae</taxon>
        <taxon>Campylobacter</taxon>
    </lineage>
</organism>
<evidence type="ECO:0000259" key="9">
    <source>
        <dbReference type="Pfam" id="PF07559"/>
    </source>
</evidence>
<name>A0A5Y9FBV2_CAMJU</name>
<feature type="domain" description="Flagellar basal-body/hook protein C-terminal" evidence="8">
    <location>
        <begin position="811"/>
        <end position="854"/>
    </location>
</feature>
<dbReference type="Pfam" id="PF22692">
    <property type="entry name" value="LlgE_F_G_D1"/>
    <property type="match status" value="1"/>
</dbReference>
<comment type="caution">
    <text evidence="11">The sequence shown here is derived from an EMBL/GenBank/DDBJ whole genome shotgun (WGS) entry which is preliminary data.</text>
</comment>
<evidence type="ECO:0000256" key="6">
    <source>
        <dbReference type="RuleBase" id="RU362116"/>
    </source>
</evidence>
<gene>
    <name evidence="11" type="primary">flgE</name>
    <name evidence="12" type="ORF">AA929_04985</name>
    <name evidence="11" type="ORF">BGL08_03365</name>
</gene>
<evidence type="ECO:0000259" key="7">
    <source>
        <dbReference type="Pfam" id="PF00460"/>
    </source>
</evidence>
<reference evidence="11" key="1">
    <citation type="submission" date="2018-05" db="EMBL/GenBank/DDBJ databases">
        <authorList>
            <consortium name="PulseNet: The National Subtyping Network for Foodborne Disease Surveillance"/>
            <person name="Tarr C.L."/>
            <person name="Trees E."/>
            <person name="Katz L.S."/>
            <person name="Carleton-Romer H.A."/>
            <person name="Stroika S."/>
            <person name="Kucerova Z."/>
            <person name="Roache K.F."/>
            <person name="Sabol A.L."/>
            <person name="Besser J."/>
            <person name="Gerner-Smidt P."/>
        </authorList>
    </citation>
    <scope>NUCLEOTIDE SEQUENCE</scope>
    <source>
        <strain evidence="12">PNUSAC000074</strain>
        <strain evidence="11">PNUSAC000789</strain>
    </source>
</reference>
<dbReference type="Pfam" id="PF21464">
    <property type="entry name" value="flgE_D3"/>
    <property type="match status" value="1"/>
</dbReference>
<evidence type="ECO:0000256" key="5">
    <source>
        <dbReference type="NCBIfam" id="TIGR02489"/>
    </source>
</evidence>
<sequence>MMRSLWSGVSGLQAHQVAMDVEGNNISNVNTTGFKYSRADFGTMFSQTVKIATAPTDGRGGSNPLQIGLGVSVSSTTRIHSQGSVQTTDKNTDVAINGDGFFMVSDDGGLTNYLTRSGDFKLDAYGNFVNNAGFVVQGWNINWDTQSIDSSRTPQNIFIDPGMHIPAAQSTEVAIKANLNSGLNIGTASRPLYSLDSVHGFNQKTGETKDENDTGTTQFYTTSKNSVEVTEKGVDAGSLFNANGQGLNLRDGQGIWVSYADAKYSTNQLGVNAFDPNLHQTQTAAFWGNGNQKTRLDIVINGVTIQNDTIGSIDEAIAYINTFTAPTDARQGTGVRAVKNADGSGIDFVNDNADGTTDNMKNINLVVNATNTAGEAWTATWDAATNTFNQYTQIQQNNASLWTATGGQAGTANNLTGGRSAQIITAHKYIYSSSPQTLPPMYNPDGGFAYIPGTQGGGGPTWNGTDTATIGSQNYYNAVMNGSLLNTNIRTFHTTEDLRELLQRDARYGVDYDGSGTFAAADVNENVKVVVNSSGAFSLTNVNETSNSPTLVTGGQGPLTFGPHNMNFNITAYTDERGTVSTNDAFTKIFKGLDGSFPAGNQVKQSELLKLSAFSAGLEIYDSLGSKHTLEVQFVKQSTTQDGGNEWQMIIRVPEPAEINTTGEGPNNIIVGTARFNNDGSLSNYNPRTINFSPNNGAAPNQQIKLSFGTSGSNDGLVSSNSASTLTGQATDGYTSGNLKPDAIRVDDKGNILGEFTNGKTFAVAKIAMASVANNSGLEEIGGNLFKVTANSGNIVVGEAGTGGRGEMKTSALEMSNVDLSRSLTELIIIQRGYQANSKTISTSDQMLQTLIQLKQ</sequence>
<dbReference type="EMBL" id="AACOZQ010000003">
    <property type="protein sequence ID" value="EAL5337990.1"/>
    <property type="molecule type" value="Genomic_DNA"/>
</dbReference>
<keyword evidence="11" id="KW-0966">Cell projection</keyword>
<comment type="similarity">
    <text evidence="2 6">Belongs to the flagella basal body rod proteins family.</text>
</comment>
<dbReference type="InterPro" id="IPR010930">
    <property type="entry name" value="Flg_bb/hook_C_dom"/>
</dbReference>
<dbReference type="RefSeq" id="WP_057036467.1">
    <property type="nucleotide sequence ID" value="NZ_CAXXAU010000004.1"/>
</dbReference>
<feature type="domain" description="Flagellar hook protein FlgE D2" evidence="9">
    <location>
        <begin position="615"/>
        <end position="734"/>
    </location>
</feature>
<dbReference type="InterPro" id="IPR037925">
    <property type="entry name" value="FlgE/F/G-like"/>
</dbReference>
<feature type="domain" description="Flagellar basal body rod protein N-terminal" evidence="7">
    <location>
        <begin position="8"/>
        <end position="35"/>
    </location>
</feature>
<evidence type="ECO:0000313" key="12">
    <source>
        <dbReference type="EMBL" id="EAL5337990.1"/>
    </source>
</evidence>
<evidence type="ECO:0000256" key="2">
    <source>
        <dbReference type="ARBA" id="ARBA00009677"/>
    </source>
</evidence>
<dbReference type="AlphaFoldDB" id="A0A5Y9FBV2"/>
<evidence type="ECO:0000313" key="11">
    <source>
        <dbReference type="EMBL" id="EAJ7925264.1"/>
    </source>
</evidence>